<dbReference type="AlphaFoldDB" id="A0A5C5EI71"/>
<keyword evidence="2" id="KW-0813">Transport</keyword>
<comment type="subcellular location">
    <subcellularLocation>
        <location evidence="1">Cell membrane</location>
        <topology evidence="1">Multi-pass membrane protein</topology>
    </subcellularLocation>
</comment>
<evidence type="ECO:0000313" key="10">
    <source>
        <dbReference type="Proteomes" id="UP001141166"/>
    </source>
</evidence>
<gene>
    <name evidence="9" type="ORF">M3X98_14025</name>
</gene>
<dbReference type="GeneID" id="94553688"/>
<evidence type="ECO:0000256" key="3">
    <source>
        <dbReference type="ARBA" id="ARBA00022475"/>
    </source>
</evidence>
<evidence type="ECO:0000256" key="5">
    <source>
        <dbReference type="ARBA" id="ARBA00022989"/>
    </source>
</evidence>
<keyword evidence="6 7" id="KW-0472">Membrane</keyword>
<organism evidence="9 10">
    <name type="scientific">Enterococcus faecium</name>
    <name type="common">Streptococcus faecium</name>
    <dbReference type="NCBI Taxonomy" id="1352"/>
    <lineage>
        <taxon>Bacteria</taxon>
        <taxon>Bacillati</taxon>
        <taxon>Bacillota</taxon>
        <taxon>Bacilli</taxon>
        <taxon>Lactobacillales</taxon>
        <taxon>Enterococcaceae</taxon>
        <taxon>Enterococcus</taxon>
    </lineage>
</organism>
<dbReference type="CDD" id="cd06173">
    <property type="entry name" value="MFS_MefA_like"/>
    <property type="match status" value="1"/>
</dbReference>
<evidence type="ECO:0000259" key="8">
    <source>
        <dbReference type="PROSITE" id="PS50850"/>
    </source>
</evidence>
<feature type="transmembrane region" description="Helical" evidence="7">
    <location>
        <begin position="253"/>
        <end position="275"/>
    </location>
</feature>
<evidence type="ECO:0000256" key="1">
    <source>
        <dbReference type="ARBA" id="ARBA00004651"/>
    </source>
</evidence>
<keyword evidence="4 7" id="KW-0812">Transmembrane</keyword>
<dbReference type="Gene3D" id="1.20.1250.20">
    <property type="entry name" value="MFS general substrate transporter like domains"/>
    <property type="match status" value="1"/>
</dbReference>
<feature type="transmembrane region" description="Helical" evidence="7">
    <location>
        <begin position="44"/>
        <end position="65"/>
    </location>
</feature>
<feature type="transmembrane region" description="Helical" evidence="7">
    <location>
        <begin position="146"/>
        <end position="163"/>
    </location>
</feature>
<evidence type="ECO:0000256" key="2">
    <source>
        <dbReference type="ARBA" id="ARBA00022448"/>
    </source>
</evidence>
<feature type="transmembrane region" description="Helical" evidence="7">
    <location>
        <begin position="348"/>
        <end position="367"/>
    </location>
</feature>
<dbReference type="Pfam" id="PF07690">
    <property type="entry name" value="MFS_1"/>
    <property type="match status" value="1"/>
</dbReference>
<evidence type="ECO:0000256" key="6">
    <source>
        <dbReference type="ARBA" id="ARBA00023136"/>
    </source>
</evidence>
<feature type="transmembrane region" description="Helical" evidence="7">
    <location>
        <begin position="12"/>
        <end position="38"/>
    </location>
</feature>
<sequence>MENQTKNWRKQFIPLILGQSISLIGSSAVQFALMWWLASQTNSGTVLSIAGLFAFLPQLIIGPFAGVWVDRMDKKRVVIVADLFTGLVALLLSLSIIVSEPQIAFILISLFLRAVASVFHTPAIQAIVPTLVPVDELVEANSWNQFLQSGAYMLGPVIGAILYSIVPLWVILMTDTLGAVIACIIIGRINIKKIAVSGEITPYFEELRLGFKEFIQNRKILNVTIIGVCVMFFYLPLSSLFPLMTTSHFKLSAAYGGIVEFVFAFGMLIGSIVIGKLNRKQNKLKQSIYGLIGISIVTVLSGITSVNLIGFWLFVFCSFLMGGFGNQFNIPFYSYVQEEIPTEKLGRFFSFYGSIMSIAMPLGLLLAGPMTDLLGINTWFLIAGTFSLMISIIGYFSIK</sequence>
<name>A0A5C5EI71_ENTFC</name>
<dbReference type="InterPro" id="IPR020846">
    <property type="entry name" value="MFS_dom"/>
</dbReference>
<protein>
    <submittedName>
        <fullName evidence="9">MFS transporter</fullName>
    </submittedName>
</protein>
<feature type="domain" description="Major facilitator superfamily (MFS) profile" evidence="8">
    <location>
        <begin position="220"/>
        <end position="399"/>
    </location>
</feature>
<evidence type="ECO:0000256" key="7">
    <source>
        <dbReference type="SAM" id="Phobius"/>
    </source>
</evidence>
<proteinExistence type="predicted"/>
<dbReference type="InterPro" id="IPR036259">
    <property type="entry name" value="MFS_trans_sf"/>
</dbReference>
<feature type="transmembrane region" description="Helical" evidence="7">
    <location>
        <begin position="379"/>
        <end position="398"/>
    </location>
</feature>
<dbReference type="GO" id="GO:0005886">
    <property type="term" value="C:plasma membrane"/>
    <property type="evidence" value="ECO:0007669"/>
    <property type="project" value="UniProtKB-SubCell"/>
</dbReference>
<dbReference type="RefSeq" id="WP_010706273.1">
    <property type="nucleotide sequence ID" value="NZ_JAKJOI010000080.1"/>
</dbReference>
<dbReference type="EMBL" id="JAMWMK010000043">
    <property type="protein sequence ID" value="MDC4249108.1"/>
    <property type="molecule type" value="Genomic_DNA"/>
</dbReference>
<dbReference type="Proteomes" id="UP001141166">
    <property type="component" value="Unassembled WGS sequence"/>
</dbReference>
<feature type="transmembrane region" description="Helical" evidence="7">
    <location>
        <begin position="311"/>
        <end position="336"/>
    </location>
</feature>
<reference evidence="9" key="1">
    <citation type="submission" date="2022-05" db="EMBL/GenBank/DDBJ databases">
        <title>Draft genome sequences of Clostridium perfringens strains isolated from Peru.</title>
        <authorList>
            <person name="Hurtado R."/>
            <person name="Lima L."/>
            <person name="Sousa T."/>
            <person name="Jaiswal A.K."/>
            <person name="Tiwari S."/>
            <person name="Maturrano L."/>
            <person name="Brenig B."/>
            <person name="Azevedo V."/>
        </authorList>
    </citation>
    <scope>NUCLEOTIDE SEQUENCE</scope>
    <source>
        <strain evidence="9">CP4</strain>
    </source>
</reference>
<keyword evidence="3" id="KW-1003">Cell membrane</keyword>
<evidence type="ECO:0000256" key="4">
    <source>
        <dbReference type="ARBA" id="ARBA00022692"/>
    </source>
</evidence>
<feature type="transmembrane region" description="Helical" evidence="7">
    <location>
        <begin position="77"/>
        <end position="97"/>
    </location>
</feature>
<dbReference type="PANTHER" id="PTHR23513:SF6">
    <property type="entry name" value="MAJOR FACILITATOR SUPERFAMILY ASSOCIATED DOMAIN-CONTAINING PROTEIN"/>
    <property type="match status" value="1"/>
</dbReference>
<dbReference type="PROSITE" id="PS50850">
    <property type="entry name" value="MFS"/>
    <property type="match status" value="1"/>
</dbReference>
<dbReference type="SUPFAM" id="SSF103473">
    <property type="entry name" value="MFS general substrate transporter"/>
    <property type="match status" value="1"/>
</dbReference>
<comment type="caution">
    <text evidence="9">The sequence shown here is derived from an EMBL/GenBank/DDBJ whole genome shotgun (WGS) entry which is preliminary data.</text>
</comment>
<dbReference type="InterPro" id="IPR011701">
    <property type="entry name" value="MFS"/>
</dbReference>
<evidence type="ECO:0000313" key="9">
    <source>
        <dbReference type="EMBL" id="MDC4249108.1"/>
    </source>
</evidence>
<accession>A0A5C5EI71</accession>
<keyword evidence="5 7" id="KW-1133">Transmembrane helix</keyword>
<feature type="transmembrane region" description="Helical" evidence="7">
    <location>
        <begin position="287"/>
        <end position="305"/>
    </location>
</feature>
<feature type="transmembrane region" description="Helical" evidence="7">
    <location>
        <begin position="220"/>
        <end position="241"/>
    </location>
</feature>
<dbReference type="GO" id="GO:0022857">
    <property type="term" value="F:transmembrane transporter activity"/>
    <property type="evidence" value="ECO:0007669"/>
    <property type="project" value="InterPro"/>
</dbReference>
<dbReference type="PANTHER" id="PTHR23513">
    <property type="entry name" value="INTEGRAL MEMBRANE EFFLUX PROTEIN-RELATED"/>
    <property type="match status" value="1"/>
</dbReference>